<evidence type="ECO:0000313" key="2">
    <source>
        <dbReference type="EMBL" id="KAK5174831.1"/>
    </source>
</evidence>
<organism evidence="2 3">
    <name type="scientific">Saxophila tyrrhenica</name>
    <dbReference type="NCBI Taxonomy" id="1690608"/>
    <lineage>
        <taxon>Eukaryota</taxon>
        <taxon>Fungi</taxon>
        <taxon>Dikarya</taxon>
        <taxon>Ascomycota</taxon>
        <taxon>Pezizomycotina</taxon>
        <taxon>Dothideomycetes</taxon>
        <taxon>Dothideomycetidae</taxon>
        <taxon>Mycosphaerellales</taxon>
        <taxon>Extremaceae</taxon>
        <taxon>Saxophila</taxon>
    </lineage>
</organism>
<dbReference type="EMBL" id="JAVRRT010000002">
    <property type="protein sequence ID" value="KAK5174831.1"/>
    <property type="molecule type" value="Genomic_DNA"/>
</dbReference>
<name>A0AAV9PPK1_9PEZI</name>
<evidence type="ECO:0000256" key="1">
    <source>
        <dbReference type="SAM" id="Phobius"/>
    </source>
</evidence>
<dbReference type="RefSeq" id="XP_064663500.1">
    <property type="nucleotide sequence ID" value="XM_064799173.1"/>
</dbReference>
<feature type="transmembrane region" description="Helical" evidence="1">
    <location>
        <begin position="53"/>
        <end position="72"/>
    </location>
</feature>
<protein>
    <recommendedName>
        <fullName evidence="4">MARVEL domain-containing protein</fullName>
    </recommendedName>
</protein>
<reference evidence="2 3" key="1">
    <citation type="submission" date="2023-08" db="EMBL/GenBank/DDBJ databases">
        <title>Black Yeasts Isolated from many extreme environments.</title>
        <authorList>
            <person name="Coleine C."/>
            <person name="Stajich J.E."/>
            <person name="Selbmann L."/>
        </authorList>
    </citation>
    <scope>NUCLEOTIDE SEQUENCE [LARGE SCALE GENOMIC DNA]</scope>
    <source>
        <strain evidence="2 3">CCFEE 5935</strain>
    </source>
</reference>
<feature type="transmembrane region" description="Helical" evidence="1">
    <location>
        <begin position="131"/>
        <end position="154"/>
    </location>
</feature>
<keyword evidence="3" id="KW-1185">Reference proteome</keyword>
<keyword evidence="1" id="KW-0472">Membrane</keyword>
<accession>A0AAV9PPK1</accession>
<keyword evidence="1" id="KW-0812">Transmembrane</keyword>
<comment type="caution">
    <text evidence="2">The sequence shown here is derived from an EMBL/GenBank/DDBJ whole genome shotgun (WGS) entry which is preliminary data.</text>
</comment>
<proteinExistence type="predicted"/>
<evidence type="ECO:0000313" key="3">
    <source>
        <dbReference type="Proteomes" id="UP001337655"/>
    </source>
</evidence>
<dbReference type="GeneID" id="89923261"/>
<dbReference type="Proteomes" id="UP001337655">
    <property type="component" value="Unassembled WGS sequence"/>
</dbReference>
<evidence type="ECO:0008006" key="4">
    <source>
        <dbReference type="Google" id="ProtNLM"/>
    </source>
</evidence>
<dbReference type="AlphaFoldDB" id="A0AAV9PPK1"/>
<feature type="transmembrane region" description="Helical" evidence="1">
    <location>
        <begin position="20"/>
        <end position="41"/>
    </location>
</feature>
<gene>
    <name evidence="2" type="ORF">LTR77_001914</name>
</gene>
<sequence>MEKTSFHQVEAAICRPSKTVPLIAASFSFVYHLSLAILANYVPLDRAGVAATLWIYSWAACVVGYFGLIAVVASRPILTRNFSYLLFLDAAFSALWRFALLEWVLRNTYRDHCEGREHSNTSDDCGLRFRFLHGVAVAVLGLSTLAEVLLANSVRRYACGLRERTADEELVDVGDAVTVMVQTDPKR</sequence>
<feature type="transmembrane region" description="Helical" evidence="1">
    <location>
        <begin position="84"/>
        <end position="105"/>
    </location>
</feature>
<keyword evidence="1" id="KW-1133">Transmembrane helix</keyword>